<comment type="caution">
    <text evidence="3">The sequence shown here is derived from an EMBL/GenBank/DDBJ whole genome shotgun (WGS) entry which is preliminary data.</text>
</comment>
<dbReference type="SUPFAM" id="SSF53474">
    <property type="entry name" value="alpha/beta-Hydrolases"/>
    <property type="match status" value="1"/>
</dbReference>
<dbReference type="GO" id="GO:0016788">
    <property type="term" value="F:hydrolase activity, acting on ester bonds"/>
    <property type="evidence" value="ECO:0007669"/>
    <property type="project" value="TreeGrafter"/>
</dbReference>
<dbReference type="AlphaFoldDB" id="A0A1X1ELB9"/>
<comment type="similarity">
    <text evidence="1">Belongs to the esterase D family.</text>
</comment>
<reference evidence="3 4" key="1">
    <citation type="journal article" date="2017" name="Antonie Van Leeuwenhoek">
        <title>Phylogenomic resolution of the bacterial genus Pantoea and its relationship with Erwinia and Tatumella.</title>
        <authorList>
            <person name="Palmer M."/>
            <person name="Steenkamp E.T."/>
            <person name="Coetzee M.P."/>
            <person name="Chan W.Y."/>
            <person name="van Zyl E."/>
            <person name="De Maayer P."/>
            <person name="Coutinho T.A."/>
            <person name="Blom J."/>
            <person name="Smits T.H."/>
            <person name="Duffy B."/>
            <person name="Venter S.N."/>
        </authorList>
    </citation>
    <scope>NUCLEOTIDE SEQUENCE [LARGE SCALE GENOMIC DNA]</scope>
    <source>
        <strain evidence="3 4">LMG 2657</strain>
    </source>
</reference>
<accession>A0A1X1ELB9</accession>
<gene>
    <name evidence="3" type="ORF">HA50_24410</name>
</gene>
<evidence type="ECO:0000313" key="3">
    <source>
        <dbReference type="EMBL" id="ORM89748.1"/>
    </source>
</evidence>
<evidence type="ECO:0000256" key="1">
    <source>
        <dbReference type="ARBA" id="ARBA00005622"/>
    </source>
</evidence>
<dbReference type="Pfam" id="PF00756">
    <property type="entry name" value="Esterase"/>
    <property type="match status" value="1"/>
</dbReference>
<evidence type="ECO:0000256" key="2">
    <source>
        <dbReference type="ARBA" id="ARBA00022801"/>
    </source>
</evidence>
<dbReference type="PANTHER" id="PTHR40841">
    <property type="entry name" value="SIDEROPHORE TRIACETYLFUSARININE C ESTERASE"/>
    <property type="match status" value="1"/>
</dbReference>
<evidence type="ECO:0008006" key="5">
    <source>
        <dbReference type="Google" id="ProtNLM"/>
    </source>
</evidence>
<dbReference type="EMBL" id="MLJI01000002">
    <property type="protein sequence ID" value="ORM89748.1"/>
    <property type="molecule type" value="Genomic_DNA"/>
</dbReference>
<name>A0A1X1ELB9_PANCY</name>
<keyword evidence="2" id="KW-0378">Hydrolase</keyword>
<dbReference type="Proteomes" id="UP000193749">
    <property type="component" value="Unassembled WGS sequence"/>
</dbReference>
<sequence>MKSKSERSQLASLVIGSLCAFFMLLISAGTGYARPDMTPLGPNIADKGSAFYHFSVRTFDSADGQRHYKVWTGIPNKTPPKAGYPILYMLDGNAVMDRLSDSLLEKASAESPPVLVVIGYQTNLPFDLNARAYDYTSAVTNNNGEPRRDGHGRSGGGSPAFRHLLEATIAPQAEQNLAINPLKRGIWGHSYGGLFVLDAYLSSPFFTFYYSASPSLGRDNFQLLNEMTSVSKDRFSHKQLVLMEGNGDSRQDANTGPSAVLRAVRDTVSSLRASGVTATWALFPGLTHGAMFTPSFQSALLRLSEAP</sequence>
<protein>
    <recommendedName>
        <fullName evidence="5">Salmochelin siderophore protein IroE</fullName>
    </recommendedName>
</protein>
<evidence type="ECO:0000313" key="4">
    <source>
        <dbReference type="Proteomes" id="UP000193749"/>
    </source>
</evidence>
<proteinExistence type="inferred from homology"/>
<dbReference type="InterPro" id="IPR029058">
    <property type="entry name" value="AB_hydrolase_fold"/>
</dbReference>
<dbReference type="InterPro" id="IPR000801">
    <property type="entry name" value="Esterase-like"/>
</dbReference>
<dbReference type="InterPro" id="IPR052558">
    <property type="entry name" value="Siderophore_Hydrolase_D"/>
</dbReference>
<dbReference type="STRING" id="55209.HA50_24410"/>
<keyword evidence="4" id="KW-1185">Reference proteome</keyword>
<dbReference type="OrthoDB" id="9784036at2"/>
<dbReference type="Gene3D" id="3.40.50.1820">
    <property type="entry name" value="alpha/beta hydrolase"/>
    <property type="match status" value="1"/>
</dbReference>
<organism evidence="3 4">
    <name type="scientific">Pantoea cypripedii</name>
    <name type="common">Pectobacterium cypripedii</name>
    <name type="synonym">Erwinia cypripedii</name>
    <dbReference type="NCBI Taxonomy" id="55209"/>
    <lineage>
        <taxon>Bacteria</taxon>
        <taxon>Pseudomonadati</taxon>
        <taxon>Pseudomonadota</taxon>
        <taxon>Gammaproteobacteria</taxon>
        <taxon>Enterobacterales</taxon>
        <taxon>Erwiniaceae</taxon>
        <taxon>Pantoea</taxon>
    </lineage>
</organism>
<dbReference type="PANTHER" id="PTHR40841:SF2">
    <property type="entry name" value="SIDEROPHORE-DEGRADING ESTERASE (EUROFUNG)"/>
    <property type="match status" value="1"/>
</dbReference>